<dbReference type="Gene3D" id="3.40.50.2300">
    <property type="match status" value="1"/>
</dbReference>
<organism evidence="2 3">
    <name type="scientific">Salmonella enterica I</name>
    <dbReference type="NCBI Taxonomy" id="59201"/>
    <lineage>
        <taxon>Bacteria</taxon>
        <taxon>Pseudomonadati</taxon>
        <taxon>Pseudomonadota</taxon>
        <taxon>Gammaproteobacteria</taxon>
        <taxon>Enterobacterales</taxon>
        <taxon>Enterobacteriaceae</taxon>
        <taxon>Salmonella</taxon>
    </lineage>
</organism>
<gene>
    <name evidence="2" type="primary">torT_3</name>
    <name evidence="2" type="ORF">NCTC8258_00097</name>
</gene>
<dbReference type="Proteomes" id="UP000255509">
    <property type="component" value="Unassembled WGS sequence"/>
</dbReference>
<dbReference type="EMBL" id="UGXS01000004">
    <property type="protein sequence ID" value="SUH12492.1"/>
    <property type="molecule type" value="Genomic_DNA"/>
</dbReference>
<evidence type="ECO:0000313" key="2">
    <source>
        <dbReference type="EMBL" id="SUH12492.1"/>
    </source>
</evidence>
<evidence type="ECO:0000313" key="3">
    <source>
        <dbReference type="Proteomes" id="UP000255509"/>
    </source>
</evidence>
<sequence length="63" mass="6510">MVAGFRQAIKGSAINIVDIAWGDNDIEVQRNLLQENAGTPSGRQCGRRVGDSGGGGDGPKGEI</sequence>
<reference evidence="2 3" key="1">
    <citation type="submission" date="2018-06" db="EMBL/GenBank/DDBJ databases">
        <authorList>
            <consortium name="Pathogen Informatics"/>
            <person name="Doyle S."/>
        </authorList>
    </citation>
    <scope>NUCLEOTIDE SEQUENCE [LARGE SCALE GENOMIC DNA]</scope>
    <source>
        <strain evidence="2 3">NCTC8258</strain>
    </source>
</reference>
<accession>A0A379VZR3</accession>
<feature type="region of interest" description="Disordered" evidence="1">
    <location>
        <begin position="34"/>
        <end position="63"/>
    </location>
</feature>
<proteinExistence type="predicted"/>
<protein>
    <submittedName>
        <fullName evidence="2">Solute binding receptor protein</fullName>
    </submittedName>
</protein>
<dbReference type="AlphaFoldDB" id="A0A379VZR3"/>
<feature type="compositionally biased region" description="Gly residues" evidence="1">
    <location>
        <begin position="51"/>
        <end position="63"/>
    </location>
</feature>
<keyword evidence="2" id="KW-0675">Receptor</keyword>
<name>A0A379VZR3_SALET</name>
<evidence type="ECO:0000256" key="1">
    <source>
        <dbReference type="SAM" id="MobiDB-lite"/>
    </source>
</evidence>